<evidence type="ECO:0000259" key="13">
    <source>
        <dbReference type="PROSITE" id="PS01124"/>
    </source>
</evidence>
<dbReference type="SUPFAM" id="SSF47384">
    <property type="entry name" value="Homodimeric domain of signal transducing histidine kinase"/>
    <property type="match status" value="1"/>
</dbReference>
<dbReference type="GO" id="GO:0000155">
    <property type="term" value="F:phosphorelay sensor kinase activity"/>
    <property type="evidence" value="ECO:0007669"/>
    <property type="project" value="InterPro"/>
</dbReference>
<dbReference type="Pfam" id="PF00072">
    <property type="entry name" value="Response_reg"/>
    <property type="match status" value="1"/>
</dbReference>
<dbReference type="PROSITE" id="PS50110">
    <property type="entry name" value="RESPONSE_REGULATORY"/>
    <property type="match status" value="1"/>
</dbReference>
<dbReference type="Pfam" id="PF12833">
    <property type="entry name" value="HTH_18"/>
    <property type="match status" value="1"/>
</dbReference>
<feature type="modified residue" description="4-aspartylphosphate" evidence="11">
    <location>
        <position position="1203"/>
    </location>
</feature>
<feature type="domain" description="Histidine kinase" evidence="14">
    <location>
        <begin position="862"/>
        <end position="1094"/>
    </location>
</feature>
<dbReference type="FunFam" id="1.10.287.130:FF:000045">
    <property type="entry name" value="Two-component system sensor histidine kinase/response regulator"/>
    <property type="match status" value="1"/>
</dbReference>
<evidence type="ECO:0000259" key="15">
    <source>
        <dbReference type="PROSITE" id="PS50110"/>
    </source>
</evidence>
<organism evidence="16 17">
    <name type="scientific">Neolewinella agarilytica</name>
    <dbReference type="NCBI Taxonomy" id="478744"/>
    <lineage>
        <taxon>Bacteria</taxon>
        <taxon>Pseudomonadati</taxon>
        <taxon>Bacteroidota</taxon>
        <taxon>Saprospiria</taxon>
        <taxon>Saprospirales</taxon>
        <taxon>Lewinellaceae</taxon>
        <taxon>Neolewinella</taxon>
    </lineage>
</organism>
<dbReference type="InterPro" id="IPR036097">
    <property type="entry name" value="HisK_dim/P_sf"/>
</dbReference>
<evidence type="ECO:0000256" key="10">
    <source>
        <dbReference type="ARBA" id="ARBA00023163"/>
    </source>
</evidence>
<gene>
    <name evidence="16" type="ORF">SAMN05444359_10597</name>
</gene>
<dbReference type="InterPro" id="IPR001789">
    <property type="entry name" value="Sig_transdc_resp-reg_receiver"/>
</dbReference>
<proteinExistence type="predicted"/>
<dbReference type="EMBL" id="FOFB01000005">
    <property type="protein sequence ID" value="SEQ07038.1"/>
    <property type="molecule type" value="Genomic_DNA"/>
</dbReference>
<dbReference type="PROSITE" id="PS50109">
    <property type="entry name" value="HIS_KIN"/>
    <property type="match status" value="1"/>
</dbReference>
<dbReference type="PANTHER" id="PTHR43547:SF2">
    <property type="entry name" value="HYBRID SIGNAL TRANSDUCTION HISTIDINE KINASE C"/>
    <property type="match status" value="1"/>
</dbReference>
<evidence type="ECO:0000313" key="17">
    <source>
        <dbReference type="Proteomes" id="UP000199021"/>
    </source>
</evidence>
<name>A0A1H9D2L9_9BACT</name>
<dbReference type="OrthoDB" id="358279at2"/>
<dbReference type="GO" id="GO:0005524">
    <property type="term" value="F:ATP binding"/>
    <property type="evidence" value="ECO:0007669"/>
    <property type="project" value="UniProtKB-KW"/>
</dbReference>
<keyword evidence="10" id="KW-0804">Transcription</keyword>
<dbReference type="Gene3D" id="2.130.10.10">
    <property type="entry name" value="YVTN repeat-like/Quinoprotein amine dehydrogenase"/>
    <property type="match status" value="3"/>
</dbReference>
<keyword evidence="4" id="KW-0808">Transferase</keyword>
<sequence>MKLYLLLFTLVFTLTTLSGQSSEAYFKALTSENGLTENHANCIYQDETGYMWFGTFDGLNRYDGYEITTFKPDPNDAESLSSILIFAITGDKHGNLWIGTTGGGLNYYDSSTGKFTVFRADESDPNSISNDIIQSLFVDSKDRLWVGTNNGVNLLHLEDWSPEKPALFSRISIGEPNQNNQVIDIFEDKDDNIWLASNRSLNKVTFVEESWKVEAVYRNKTRIFTGVQSIIQLPEGQMVVSNPNGIFLQNKSGEEWTNVSSEPGNHLAIDSTKNSLWVGSLNGLRRYYLSEGLSQPAETYKNNPSDINSLTNNSIEDLYVDKNGLVWIGTFGGGVNYYDPNRKKFKLLNVRDSGSSLSSNSVRSLNQDKDGRLWIGTIGGGTDVTQAAFGSDTEAQFRRINTPSRVYATMEVISDSDHYVYLGAGDNPGLYRVNLNDENWPVEPVAGFAHAVFSMHQDQRGILWFGTYAGGLSRWIPDESEPSGYKITKFLQTGNQSNLPSNIIRSITEDLDGNLWFGTAKGLVRLKSSAAREDNPIFETFINEPGNSSSLSHDYILSLRVAPDNTLWVGTFGGGLNHLTSFSEEGIPNFEQFTELEGFPNGVIKAILIDNDHDIWASTNKGIVHLDAKSKQLTTYDYGDGLQSNEFQELAACRLSDGTLVFGGVKGVNYFHPNDIHVDQSTVKPVLTGLEVLNIPVVQGASINGKVILEESLEQTSNINLRHTENNFSIEFSALQFESPNDIRYAYQLEGFNEDWIYTDSDHRRATYTNLPYQDYVFRVKASNSDGVWSEEFKTLNISISPPIWLEWYAKVFYALLFVLMLYAFRKFSLIDVKEKNRLMIEQVSQDKIRELNQLKLQFFTNISHELRTPLTLITGPLENMIQTSKTITEDQRNKYHHLMYKNAKYLLRLVDQLLDFRKLDQGATPLQLEKRDVVKFLRDITSPFDFLASKKNLTFHFLPEEEPLTAWFDPAIMEKILYNLLSNAFKFTPEGGSVTVRVRKSMGKKSSTPEKFRRYGSVAISVEDSGVGINKNKIKSIFDRFYTSSSGEVKNREGAGIGLSYTWELVELHRGKIDVESSPGKGSVFTVRITLDKNQYESNEFRTESTHNYLPQYDPEDFIGTSSESSAEELELNSEVTELQQRNMLMAEREDSPLLLYIDDNADLRSFIRKGMESDFRVVAADGGRAGIELATTAVPDFIITDLMMPDVDGMQVLKEIKNDPRTSHIPVIMLTAKDTAESRTEGLGYGADGYQTKPFDIGDLTQQIKNILNSRTQLHERFRKQVITSPKEVTVTNVDEEFLQRAMDIVEENMGNTEFSVEELVREMRVSRSKLYLKLKALTGQSSSEFVRTIRLKRAVQLLENSGYSVKEVMFMTGFNTASYFSKCFKQQFGIVPSEYIRLHKEKAKNKETGEG</sequence>
<dbReference type="Gene3D" id="1.10.10.60">
    <property type="entry name" value="Homeodomain-like"/>
    <property type="match status" value="1"/>
</dbReference>
<dbReference type="SMART" id="SM00448">
    <property type="entry name" value="REC"/>
    <property type="match status" value="1"/>
</dbReference>
<dbReference type="SMART" id="SM00388">
    <property type="entry name" value="HisKA"/>
    <property type="match status" value="1"/>
</dbReference>
<dbReference type="InterPro" id="IPR018060">
    <property type="entry name" value="HTH_AraC"/>
</dbReference>
<dbReference type="Pfam" id="PF07495">
    <property type="entry name" value="Y_Y_Y"/>
    <property type="match status" value="1"/>
</dbReference>
<dbReference type="PANTHER" id="PTHR43547">
    <property type="entry name" value="TWO-COMPONENT HISTIDINE KINASE"/>
    <property type="match status" value="1"/>
</dbReference>
<dbReference type="InterPro" id="IPR005467">
    <property type="entry name" value="His_kinase_dom"/>
</dbReference>
<dbReference type="SUPFAM" id="SSF46689">
    <property type="entry name" value="Homeodomain-like"/>
    <property type="match status" value="1"/>
</dbReference>
<dbReference type="SUPFAM" id="SSF52172">
    <property type="entry name" value="CheY-like"/>
    <property type="match status" value="1"/>
</dbReference>
<dbReference type="InterPro" id="IPR003594">
    <property type="entry name" value="HATPase_dom"/>
</dbReference>
<keyword evidence="3 11" id="KW-0597">Phosphoprotein</keyword>
<keyword evidence="12" id="KW-0732">Signal</keyword>
<evidence type="ECO:0000256" key="11">
    <source>
        <dbReference type="PROSITE-ProRule" id="PRU00169"/>
    </source>
</evidence>
<dbReference type="Proteomes" id="UP000199021">
    <property type="component" value="Unassembled WGS sequence"/>
</dbReference>
<feature type="domain" description="HTH araC/xylS-type" evidence="13">
    <location>
        <begin position="1302"/>
        <end position="1401"/>
    </location>
</feature>
<dbReference type="InterPro" id="IPR036890">
    <property type="entry name" value="HATPase_C_sf"/>
</dbReference>
<accession>A0A1H9D2L9</accession>
<feature type="signal peptide" evidence="12">
    <location>
        <begin position="1"/>
        <end position="23"/>
    </location>
</feature>
<keyword evidence="9" id="KW-0805">Transcription regulation</keyword>
<dbReference type="FunFam" id="1.10.10.60:FF:000284">
    <property type="entry name" value="Two-component system sensor histidine kinase/response regulator"/>
    <property type="match status" value="1"/>
</dbReference>
<reference evidence="17" key="1">
    <citation type="submission" date="2016-10" db="EMBL/GenBank/DDBJ databases">
        <authorList>
            <person name="Varghese N."/>
            <person name="Submissions S."/>
        </authorList>
    </citation>
    <scope>NUCLEOTIDE SEQUENCE [LARGE SCALE GENOMIC DNA]</scope>
    <source>
        <strain evidence="17">DSM 24740</strain>
    </source>
</reference>
<dbReference type="PROSITE" id="PS01124">
    <property type="entry name" value="HTH_ARAC_FAMILY_2"/>
    <property type="match status" value="1"/>
</dbReference>
<dbReference type="InterPro" id="IPR004358">
    <property type="entry name" value="Sig_transdc_His_kin-like_C"/>
</dbReference>
<dbReference type="InterPro" id="IPR011110">
    <property type="entry name" value="Reg_prop"/>
</dbReference>
<dbReference type="RefSeq" id="WP_090166374.1">
    <property type="nucleotide sequence ID" value="NZ_FOFB01000005.1"/>
</dbReference>
<feature type="domain" description="Response regulatory" evidence="15">
    <location>
        <begin position="1155"/>
        <end position="1270"/>
    </location>
</feature>
<keyword evidence="17" id="KW-1185">Reference proteome</keyword>
<keyword evidence="6 16" id="KW-0418">Kinase</keyword>
<dbReference type="SMART" id="SM00342">
    <property type="entry name" value="HTH_ARAC"/>
    <property type="match status" value="1"/>
</dbReference>
<dbReference type="STRING" id="478744.SAMN05444359_10597"/>
<dbReference type="InterPro" id="IPR013783">
    <property type="entry name" value="Ig-like_fold"/>
</dbReference>
<dbReference type="SMART" id="SM00387">
    <property type="entry name" value="HATPase_c"/>
    <property type="match status" value="1"/>
</dbReference>
<dbReference type="Gene3D" id="3.40.50.2300">
    <property type="match status" value="1"/>
</dbReference>
<keyword evidence="8" id="KW-0902">Two-component regulatory system</keyword>
<dbReference type="Gene3D" id="1.10.287.130">
    <property type="match status" value="1"/>
</dbReference>
<dbReference type="SUPFAM" id="SSF55874">
    <property type="entry name" value="ATPase domain of HSP90 chaperone/DNA topoisomerase II/histidine kinase"/>
    <property type="match status" value="1"/>
</dbReference>
<dbReference type="CDD" id="cd00082">
    <property type="entry name" value="HisKA"/>
    <property type="match status" value="1"/>
</dbReference>
<comment type="catalytic activity">
    <reaction evidence="1">
        <text>ATP + protein L-histidine = ADP + protein N-phospho-L-histidine.</text>
        <dbReference type="EC" id="2.7.13.3"/>
    </reaction>
</comment>
<evidence type="ECO:0000259" key="14">
    <source>
        <dbReference type="PROSITE" id="PS50109"/>
    </source>
</evidence>
<dbReference type="PRINTS" id="PR00344">
    <property type="entry name" value="BCTRLSENSOR"/>
</dbReference>
<dbReference type="Pfam" id="PF07494">
    <property type="entry name" value="Reg_prop"/>
    <property type="match status" value="7"/>
</dbReference>
<feature type="chain" id="PRO_5011440395" description="histidine kinase" evidence="12">
    <location>
        <begin position="24"/>
        <end position="1414"/>
    </location>
</feature>
<dbReference type="InterPro" id="IPR009057">
    <property type="entry name" value="Homeodomain-like_sf"/>
</dbReference>
<dbReference type="FunFam" id="3.30.565.10:FF:000037">
    <property type="entry name" value="Hybrid sensor histidine kinase/response regulator"/>
    <property type="match status" value="1"/>
</dbReference>
<keyword evidence="7" id="KW-0067">ATP-binding</keyword>
<dbReference type="InterPro" id="IPR003661">
    <property type="entry name" value="HisK_dim/P_dom"/>
</dbReference>
<protein>
    <recommendedName>
        <fullName evidence="2">histidine kinase</fullName>
        <ecNumber evidence="2">2.7.13.3</ecNumber>
    </recommendedName>
</protein>
<dbReference type="GO" id="GO:0043565">
    <property type="term" value="F:sequence-specific DNA binding"/>
    <property type="evidence" value="ECO:0007669"/>
    <property type="project" value="InterPro"/>
</dbReference>
<evidence type="ECO:0000313" key="16">
    <source>
        <dbReference type="EMBL" id="SEQ07038.1"/>
    </source>
</evidence>
<dbReference type="InterPro" id="IPR011006">
    <property type="entry name" value="CheY-like_superfamily"/>
</dbReference>
<dbReference type="Pfam" id="PF02518">
    <property type="entry name" value="HATPase_c"/>
    <property type="match status" value="1"/>
</dbReference>
<dbReference type="FunFam" id="2.60.40.10:FF:000791">
    <property type="entry name" value="Two-component system sensor histidine kinase/response regulator"/>
    <property type="match status" value="1"/>
</dbReference>
<evidence type="ECO:0000256" key="3">
    <source>
        <dbReference type="ARBA" id="ARBA00022553"/>
    </source>
</evidence>
<dbReference type="SUPFAM" id="SSF63829">
    <property type="entry name" value="Calcium-dependent phosphotriesterase"/>
    <property type="match status" value="3"/>
</dbReference>
<dbReference type="Pfam" id="PF00512">
    <property type="entry name" value="HisKA"/>
    <property type="match status" value="1"/>
</dbReference>
<evidence type="ECO:0000256" key="9">
    <source>
        <dbReference type="ARBA" id="ARBA00023015"/>
    </source>
</evidence>
<dbReference type="GO" id="GO:0003700">
    <property type="term" value="F:DNA-binding transcription factor activity"/>
    <property type="evidence" value="ECO:0007669"/>
    <property type="project" value="InterPro"/>
</dbReference>
<dbReference type="EC" id="2.7.13.3" evidence="2"/>
<keyword evidence="5" id="KW-0547">Nucleotide-binding</keyword>
<evidence type="ECO:0000256" key="7">
    <source>
        <dbReference type="ARBA" id="ARBA00022840"/>
    </source>
</evidence>
<evidence type="ECO:0000256" key="6">
    <source>
        <dbReference type="ARBA" id="ARBA00022777"/>
    </source>
</evidence>
<dbReference type="InParanoid" id="A0A1H9D2L9"/>
<dbReference type="InterPro" id="IPR015943">
    <property type="entry name" value="WD40/YVTN_repeat-like_dom_sf"/>
</dbReference>
<dbReference type="Gene3D" id="3.30.565.10">
    <property type="entry name" value="Histidine kinase-like ATPase, C-terminal domain"/>
    <property type="match status" value="1"/>
</dbReference>
<evidence type="ECO:0000256" key="12">
    <source>
        <dbReference type="SAM" id="SignalP"/>
    </source>
</evidence>
<dbReference type="Gene3D" id="2.60.40.10">
    <property type="entry name" value="Immunoglobulins"/>
    <property type="match status" value="1"/>
</dbReference>
<evidence type="ECO:0000256" key="5">
    <source>
        <dbReference type="ARBA" id="ARBA00022741"/>
    </source>
</evidence>
<evidence type="ECO:0000256" key="4">
    <source>
        <dbReference type="ARBA" id="ARBA00022679"/>
    </source>
</evidence>
<evidence type="ECO:0000256" key="2">
    <source>
        <dbReference type="ARBA" id="ARBA00012438"/>
    </source>
</evidence>
<dbReference type="InterPro" id="IPR011123">
    <property type="entry name" value="Y_Y_Y"/>
</dbReference>
<evidence type="ECO:0000256" key="1">
    <source>
        <dbReference type="ARBA" id="ARBA00000085"/>
    </source>
</evidence>
<evidence type="ECO:0000256" key="8">
    <source>
        <dbReference type="ARBA" id="ARBA00023012"/>
    </source>
</evidence>